<dbReference type="InterPro" id="IPR024760">
    <property type="entry name" value="HTH_dom_conjug_TS-like"/>
</dbReference>
<keyword evidence="3" id="KW-1185">Reference proteome</keyword>
<comment type="caution">
    <text evidence="2">The sequence shown here is derived from an EMBL/GenBank/DDBJ whole genome shotgun (WGS) entry which is preliminary data.</text>
</comment>
<evidence type="ECO:0000313" key="2">
    <source>
        <dbReference type="EMBL" id="MCU6761386.1"/>
    </source>
</evidence>
<dbReference type="EMBL" id="JAOQJQ010000001">
    <property type="protein sequence ID" value="MCU6761386.1"/>
    <property type="molecule type" value="Genomic_DNA"/>
</dbReference>
<evidence type="ECO:0000259" key="1">
    <source>
        <dbReference type="Pfam" id="PF12645"/>
    </source>
</evidence>
<dbReference type="Pfam" id="PF12645">
    <property type="entry name" value="HTH_16"/>
    <property type="match status" value="1"/>
</dbReference>
<protein>
    <submittedName>
        <fullName evidence="2">Helix-turn-helix domain-containing protein</fullName>
    </submittedName>
</protein>
<feature type="domain" description="Helix-turn-helix conjugative transposon-like" evidence="1">
    <location>
        <begin position="9"/>
        <end position="62"/>
    </location>
</feature>
<name>A0ABT2TI91_9FIRM</name>
<gene>
    <name evidence="2" type="ORF">OCV88_03405</name>
</gene>
<evidence type="ECO:0000313" key="3">
    <source>
        <dbReference type="Proteomes" id="UP001652442"/>
    </source>
</evidence>
<sequence>MPKELTPTFTVISKACDGDETAISKILEFYDPYINQCCMRPFYDDNNNLRLAVDLEMKGFIKEAIQYRFTRFFYMA</sequence>
<dbReference type="Proteomes" id="UP001652442">
    <property type="component" value="Unassembled WGS sequence"/>
</dbReference>
<accession>A0ABT2TI91</accession>
<reference evidence="2 3" key="1">
    <citation type="journal article" date="2021" name="ISME Commun">
        <title>Automated analysis of genomic sequences facilitates high-throughput and comprehensive description of bacteria.</title>
        <authorList>
            <person name="Hitch T.C.A."/>
        </authorList>
    </citation>
    <scope>NUCLEOTIDE SEQUENCE [LARGE SCALE GENOMIC DNA]</scope>
    <source>
        <strain evidence="2 3">Sanger_109</strain>
    </source>
</reference>
<proteinExistence type="predicted"/>
<organism evidence="2 3">
    <name type="scientific">Brotonthovivens ammoniilytica</name>
    <dbReference type="NCBI Taxonomy" id="2981725"/>
    <lineage>
        <taxon>Bacteria</taxon>
        <taxon>Bacillati</taxon>
        <taxon>Bacillota</taxon>
        <taxon>Clostridia</taxon>
        <taxon>Lachnospirales</taxon>
        <taxon>Lachnospiraceae</taxon>
        <taxon>Brotonthovivens</taxon>
    </lineage>
</organism>
<dbReference type="RefSeq" id="WP_077727559.1">
    <property type="nucleotide sequence ID" value="NZ_JAOQJQ010000001.1"/>
</dbReference>